<organism evidence="3 4">
    <name type="scientific">Algoriphagus chordae</name>
    <dbReference type="NCBI Taxonomy" id="237019"/>
    <lineage>
        <taxon>Bacteria</taxon>
        <taxon>Pseudomonadati</taxon>
        <taxon>Bacteroidota</taxon>
        <taxon>Cytophagia</taxon>
        <taxon>Cytophagales</taxon>
        <taxon>Cyclobacteriaceae</taxon>
        <taxon>Algoriphagus</taxon>
    </lineage>
</organism>
<dbReference type="RefSeq" id="WP_111321371.1">
    <property type="nucleotide sequence ID" value="NZ_QKZT01000016.1"/>
</dbReference>
<proteinExistence type="predicted"/>
<dbReference type="Gene3D" id="3.60.15.10">
    <property type="entry name" value="Ribonuclease Z/Hydroxyacylglutathione hydrolase-like"/>
    <property type="match status" value="1"/>
</dbReference>
<dbReference type="AlphaFoldDB" id="A0A2W7QPD5"/>
<dbReference type="PANTHER" id="PTHR42663">
    <property type="entry name" value="HYDROLASE C777.06C-RELATED-RELATED"/>
    <property type="match status" value="1"/>
</dbReference>
<evidence type="ECO:0000313" key="3">
    <source>
        <dbReference type="EMBL" id="PZX49156.1"/>
    </source>
</evidence>
<feature type="chain" id="PRO_5016116876" evidence="1">
    <location>
        <begin position="19"/>
        <end position="322"/>
    </location>
</feature>
<protein>
    <submittedName>
        <fullName evidence="3">Pyrroloquinoline quinone biosynthesis protein B</fullName>
    </submittedName>
</protein>
<dbReference type="Proteomes" id="UP000248882">
    <property type="component" value="Unassembled WGS sequence"/>
</dbReference>
<feature type="signal peptide" evidence="1">
    <location>
        <begin position="1"/>
        <end position="18"/>
    </location>
</feature>
<gene>
    <name evidence="3" type="ORF">LV85_03287</name>
</gene>
<dbReference type="Pfam" id="PF12706">
    <property type="entry name" value="Lactamase_B_2"/>
    <property type="match status" value="1"/>
</dbReference>
<dbReference type="InterPro" id="IPR036866">
    <property type="entry name" value="RibonucZ/Hydroxyglut_hydro"/>
</dbReference>
<evidence type="ECO:0000313" key="4">
    <source>
        <dbReference type="Proteomes" id="UP000248882"/>
    </source>
</evidence>
<dbReference type="OrthoDB" id="9800940at2"/>
<dbReference type="InterPro" id="IPR001279">
    <property type="entry name" value="Metallo-B-lactamas"/>
</dbReference>
<name>A0A2W7QPD5_9BACT</name>
<dbReference type="EMBL" id="QKZT01000016">
    <property type="protein sequence ID" value="PZX49156.1"/>
    <property type="molecule type" value="Genomic_DNA"/>
</dbReference>
<feature type="domain" description="Metallo-beta-lactamase" evidence="2">
    <location>
        <begin position="87"/>
        <end position="289"/>
    </location>
</feature>
<reference evidence="3 4" key="1">
    <citation type="submission" date="2018-06" db="EMBL/GenBank/DDBJ databases">
        <title>Genomic Encyclopedia of Archaeal and Bacterial Type Strains, Phase II (KMG-II): from individual species to whole genera.</title>
        <authorList>
            <person name="Goeker M."/>
        </authorList>
    </citation>
    <scope>NUCLEOTIDE SEQUENCE [LARGE SCALE GENOMIC DNA]</scope>
    <source>
        <strain evidence="3 4">DSM 19830</strain>
    </source>
</reference>
<evidence type="ECO:0000259" key="2">
    <source>
        <dbReference type="Pfam" id="PF12706"/>
    </source>
</evidence>
<dbReference type="PANTHER" id="PTHR42663:SF6">
    <property type="entry name" value="HYDROLASE C777.06C-RELATED"/>
    <property type="match status" value="1"/>
</dbReference>
<keyword evidence="1" id="KW-0732">Signal</keyword>
<comment type="caution">
    <text evidence="3">The sequence shown here is derived from an EMBL/GenBank/DDBJ whole genome shotgun (WGS) entry which is preliminary data.</text>
</comment>
<sequence length="322" mass="36258">MKTLFPVILILLFLNACSDNSSVNQVADAQKSAAGKTSLIVLGTIQDGGSPHIGCDKECCRDLFENPDKDRQVVSLGLFDAESKKKYLFEATPDISRQSKELNHFGTESTAEMPDGIFLTHAHIGHYAGLMFLGKEARGANKVPVFAMPKMREFLTNNGPWAQLVSNENIDLVPLENEVPIRLSAELTVIPIRVPHRDEYSETVGYKIIGPSKTALFIPDIDKWEKWERDIIDEIKRVDYAFVDATFFSGKELNNRDMAEIPHPFILESMEKFKTLSAEDKAKVVFIHFNHTNPVIDPTSEESKMVLSKGFRIARIRDVFEL</sequence>
<accession>A0A2W7QPD5</accession>
<dbReference type="SUPFAM" id="SSF56281">
    <property type="entry name" value="Metallo-hydrolase/oxidoreductase"/>
    <property type="match status" value="1"/>
</dbReference>
<keyword evidence="4" id="KW-1185">Reference proteome</keyword>
<evidence type="ECO:0000256" key="1">
    <source>
        <dbReference type="SAM" id="SignalP"/>
    </source>
</evidence>